<name>A0A850H7I7_9SPHN</name>
<protein>
    <recommendedName>
        <fullName evidence="2">DNA-directed DNA polymerase</fullName>
        <ecNumber evidence="2">2.7.7.7</ecNumber>
    </recommendedName>
</protein>
<reference evidence="9 10" key="1">
    <citation type="submission" date="2020-06" db="EMBL/GenBank/DDBJ databases">
        <title>Altererythrobacter sp. HHU K3-1.</title>
        <authorList>
            <person name="Zhang D."/>
            <person name="Xue H."/>
        </authorList>
    </citation>
    <scope>NUCLEOTIDE SEQUENCE [LARGE SCALE GENOMIC DNA]</scope>
    <source>
        <strain evidence="9 10">HHU K3-1</strain>
    </source>
</reference>
<proteinExistence type="predicted"/>
<evidence type="ECO:0000256" key="3">
    <source>
        <dbReference type="ARBA" id="ARBA00022763"/>
    </source>
</evidence>
<keyword evidence="10" id="KW-1185">Reference proteome</keyword>
<dbReference type="InterPro" id="IPR043502">
    <property type="entry name" value="DNA/RNA_pol_sf"/>
</dbReference>
<dbReference type="GO" id="GO:0006281">
    <property type="term" value="P:DNA repair"/>
    <property type="evidence" value="ECO:0007669"/>
    <property type="project" value="InterPro"/>
</dbReference>
<dbReference type="InterPro" id="IPR017961">
    <property type="entry name" value="DNA_pol_Y-fam_little_finger"/>
</dbReference>
<dbReference type="PANTHER" id="PTHR35369">
    <property type="entry name" value="BLR3025 PROTEIN-RELATED"/>
    <property type="match status" value="1"/>
</dbReference>
<evidence type="ECO:0000256" key="2">
    <source>
        <dbReference type="ARBA" id="ARBA00012417"/>
    </source>
</evidence>
<dbReference type="Pfam" id="PF11799">
    <property type="entry name" value="IMS_C"/>
    <property type="match status" value="1"/>
</dbReference>
<dbReference type="InterPro" id="IPR045443">
    <property type="entry name" value="DUF6504"/>
</dbReference>
<dbReference type="InterPro" id="IPR001126">
    <property type="entry name" value="UmuC"/>
</dbReference>
<evidence type="ECO:0000259" key="6">
    <source>
        <dbReference type="Pfam" id="PF00817"/>
    </source>
</evidence>
<comment type="catalytic activity">
    <reaction evidence="5">
        <text>DNA(n) + a 2'-deoxyribonucleoside 5'-triphosphate = DNA(n+1) + diphosphate</text>
        <dbReference type="Rhea" id="RHEA:22508"/>
        <dbReference type="Rhea" id="RHEA-COMP:17339"/>
        <dbReference type="Rhea" id="RHEA-COMP:17340"/>
        <dbReference type="ChEBI" id="CHEBI:33019"/>
        <dbReference type="ChEBI" id="CHEBI:61560"/>
        <dbReference type="ChEBI" id="CHEBI:173112"/>
        <dbReference type="EC" id="2.7.7.7"/>
    </reaction>
</comment>
<feature type="domain" description="UmuC" evidence="6">
    <location>
        <begin position="38"/>
        <end position="164"/>
    </location>
</feature>
<dbReference type="PANTHER" id="PTHR35369:SF2">
    <property type="entry name" value="BLR3025 PROTEIN"/>
    <property type="match status" value="1"/>
</dbReference>
<evidence type="ECO:0000259" key="8">
    <source>
        <dbReference type="Pfam" id="PF20114"/>
    </source>
</evidence>
<comment type="subunit">
    <text evidence="1">Monomer.</text>
</comment>
<accession>A0A850H7I7</accession>
<dbReference type="EMBL" id="JABWGV010000005">
    <property type="protein sequence ID" value="NVD45763.1"/>
    <property type="molecule type" value="Genomic_DNA"/>
</dbReference>
<evidence type="ECO:0000313" key="9">
    <source>
        <dbReference type="EMBL" id="NVD45763.1"/>
    </source>
</evidence>
<dbReference type="AlphaFoldDB" id="A0A850H7I7"/>
<comment type="caution">
    <text evidence="9">The sequence shown here is derived from an EMBL/GenBank/DDBJ whole genome shotgun (WGS) entry which is preliminary data.</text>
</comment>
<evidence type="ECO:0000256" key="5">
    <source>
        <dbReference type="ARBA" id="ARBA00049244"/>
    </source>
</evidence>
<sequence length="523" mass="58297">MSARAERQRAIVSIWFPNLAIERWKKALAQQGETAEAEKPTALVTETAHGPLIDHVTPEAREAGAQPGMRLADARMLYPALIAVPSDPEGDARLLERMALAAQRWGPWSAPDKPSGIVLDVSGAAHLAGGEAALLEAVEARFAALGYTARTALAPTAAAAWALSHYGLARTIVRDASSAEEAVAPLPVAALRLAPDTLTLLRRLGFRTVRDLLAVPRESLVRRFRDRRFVQGNPLIRLDQLSGRLHDPLVPIVHTPPPQAQRRLMEPLLHTEPLKIVIADLAQDLVRLLEERQTGARRLSLILWRIDGMPIERQVELASPSRDAKHIANLFEERLDIIDAGFGIDVARLVAVWTQSLEEAQADLAGPGGETDAAEIAPLIDRLVTRLGSRAVRRPHPRASHLPERAQSWRAASSQPAEMQYGFGFHRRPLKLLDRAEPIAVIYATPEGLPRRFRWRGALHDIAKVEGPERIAPEWWRERSHVRLRDYYRIEDDRGRRYWIYRSGLIGDGRGDVPDWYLHGLFA</sequence>
<dbReference type="SUPFAM" id="SSF56672">
    <property type="entry name" value="DNA/RNA polymerases"/>
    <property type="match status" value="1"/>
</dbReference>
<feature type="domain" description="DNA polymerase Y-family little finger" evidence="7">
    <location>
        <begin position="261"/>
        <end position="360"/>
    </location>
</feature>
<dbReference type="Pfam" id="PF00817">
    <property type="entry name" value="IMS"/>
    <property type="match status" value="1"/>
</dbReference>
<dbReference type="GO" id="GO:0003684">
    <property type="term" value="F:damaged DNA binding"/>
    <property type="evidence" value="ECO:0007669"/>
    <property type="project" value="InterPro"/>
</dbReference>
<dbReference type="Pfam" id="PF20114">
    <property type="entry name" value="DUF6504"/>
    <property type="match status" value="1"/>
</dbReference>
<gene>
    <name evidence="9" type="ORF">HUV48_12165</name>
</gene>
<dbReference type="InterPro" id="IPR050356">
    <property type="entry name" value="SulA_CellDiv_inhibitor"/>
</dbReference>
<evidence type="ECO:0000256" key="4">
    <source>
        <dbReference type="ARBA" id="ARBA00025589"/>
    </source>
</evidence>
<dbReference type="RefSeq" id="WP_176268074.1">
    <property type="nucleotide sequence ID" value="NZ_JABWGV010000005.1"/>
</dbReference>
<evidence type="ECO:0000259" key="7">
    <source>
        <dbReference type="Pfam" id="PF11799"/>
    </source>
</evidence>
<dbReference type="Proteomes" id="UP000561438">
    <property type="component" value="Unassembled WGS sequence"/>
</dbReference>
<dbReference type="EC" id="2.7.7.7" evidence="2"/>
<keyword evidence="3" id="KW-0227">DNA damage</keyword>
<dbReference type="CDD" id="cd03468">
    <property type="entry name" value="PolY_like"/>
    <property type="match status" value="1"/>
</dbReference>
<evidence type="ECO:0000256" key="1">
    <source>
        <dbReference type="ARBA" id="ARBA00011245"/>
    </source>
</evidence>
<feature type="domain" description="DUF6504" evidence="8">
    <location>
        <begin position="444"/>
        <end position="518"/>
    </location>
</feature>
<organism evidence="9 10">
    <name type="scientific">Qipengyuania atrilutea</name>
    <dbReference type="NCBI Taxonomy" id="2744473"/>
    <lineage>
        <taxon>Bacteria</taxon>
        <taxon>Pseudomonadati</taxon>
        <taxon>Pseudomonadota</taxon>
        <taxon>Alphaproteobacteria</taxon>
        <taxon>Sphingomonadales</taxon>
        <taxon>Erythrobacteraceae</taxon>
        <taxon>Qipengyuania</taxon>
    </lineage>
</organism>
<evidence type="ECO:0000313" key="10">
    <source>
        <dbReference type="Proteomes" id="UP000561438"/>
    </source>
</evidence>
<comment type="function">
    <text evidence="4">Poorly processive, error-prone DNA polymerase involved in untargeted mutagenesis. Copies undamaged DNA at stalled replication forks, which arise in vivo from mismatched or misaligned primer ends. These misaligned primers can be extended by PolIV. Exhibits no 3'-5' exonuclease (proofreading) activity. May be involved in translesional synthesis, in conjunction with the beta clamp from PolIII.</text>
</comment>